<evidence type="ECO:0000259" key="7">
    <source>
        <dbReference type="PROSITE" id="PS50030"/>
    </source>
</evidence>
<dbReference type="PANTHER" id="PTHR20930">
    <property type="entry name" value="OVARIAN CARCINOMA ANTIGEN CA125-RELATED"/>
    <property type="match status" value="1"/>
</dbReference>
<accession>A0A6G0WW99</accession>
<dbReference type="PROSITE" id="PS50030">
    <property type="entry name" value="UBA"/>
    <property type="match status" value="1"/>
</dbReference>
<evidence type="ECO:0000256" key="3">
    <source>
        <dbReference type="ARBA" id="ARBA00022771"/>
    </source>
</evidence>
<evidence type="ECO:0000256" key="6">
    <source>
        <dbReference type="SAM" id="Coils"/>
    </source>
</evidence>
<dbReference type="Gene3D" id="2.60.40.10">
    <property type="entry name" value="Immunoglobulins"/>
    <property type="match status" value="1"/>
</dbReference>
<dbReference type="Gene3D" id="3.10.20.90">
    <property type="entry name" value="Phosphatidylinositol 3-kinase Catalytic Subunit, Chain A, domain 1"/>
    <property type="match status" value="1"/>
</dbReference>
<keyword evidence="4" id="KW-0862">Zinc</keyword>
<dbReference type="Pfam" id="PF16158">
    <property type="entry name" value="N_BRCA1_IG"/>
    <property type="match status" value="1"/>
</dbReference>
<dbReference type="FunFam" id="2.60.40.10:FF:000199">
    <property type="entry name" value="next to BRCA1 gene 1 protein-like"/>
    <property type="match status" value="1"/>
</dbReference>
<dbReference type="SUPFAM" id="SSF46934">
    <property type="entry name" value="UBA-like"/>
    <property type="match status" value="1"/>
</dbReference>
<dbReference type="AlphaFoldDB" id="A0A6G0WW99"/>
<keyword evidence="2" id="KW-0479">Metal-binding</keyword>
<keyword evidence="3" id="KW-0863">Zinc-finger</keyword>
<evidence type="ECO:0000313" key="9">
    <source>
        <dbReference type="Proteomes" id="UP000481153"/>
    </source>
</evidence>
<keyword evidence="9" id="KW-1185">Reference proteome</keyword>
<dbReference type="InterPro" id="IPR013783">
    <property type="entry name" value="Ig-like_fold"/>
</dbReference>
<dbReference type="InterPro" id="IPR009060">
    <property type="entry name" value="UBA-like_sf"/>
</dbReference>
<dbReference type="EMBL" id="VJMJ01000140">
    <property type="protein sequence ID" value="KAF0731823.1"/>
    <property type="molecule type" value="Genomic_DNA"/>
</dbReference>
<evidence type="ECO:0000256" key="1">
    <source>
        <dbReference type="ARBA" id="ARBA00004419"/>
    </source>
</evidence>
<dbReference type="Gene3D" id="1.10.8.10">
    <property type="entry name" value="DNA helicase RuvA subunit, C-terminal domain"/>
    <property type="match status" value="1"/>
</dbReference>
<keyword evidence="5" id="KW-0968">Cytoplasmic vesicle</keyword>
<dbReference type="PANTHER" id="PTHR20930:SF0">
    <property type="entry name" value="PROTEIN ILRUN"/>
    <property type="match status" value="1"/>
</dbReference>
<keyword evidence="6" id="KW-0175">Coiled coil</keyword>
<dbReference type="InterPro" id="IPR015940">
    <property type="entry name" value="UBA"/>
</dbReference>
<dbReference type="GO" id="GO:0031410">
    <property type="term" value="C:cytoplasmic vesicle"/>
    <property type="evidence" value="ECO:0007669"/>
    <property type="project" value="UniProtKB-KW"/>
</dbReference>
<dbReference type="VEuPathDB" id="FungiDB:AeMF1_010544"/>
<evidence type="ECO:0000256" key="2">
    <source>
        <dbReference type="ARBA" id="ARBA00022723"/>
    </source>
</evidence>
<comment type="caution">
    <text evidence="8">The sequence shown here is derived from an EMBL/GenBank/DDBJ whole genome shotgun (WGS) entry which is preliminary data.</text>
</comment>
<dbReference type="GO" id="GO:0008270">
    <property type="term" value="F:zinc ion binding"/>
    <property type="evidence" value="ECO:0007669"/>
    <property type="project" value="UniProtKB-KW"/>
</dbReference>
<organism evidence="8 9">
    <name type="scientific">Aphanomyces euteiches</name>
    <dbReference type="NCBI Taxonomy" id="100861"/>
    <lineage>
        <taxon>Eukaryota</taxon>
        <taxon>Sar</taxon>
        <taxon>Stramenopiles</taxon>
        <taxon>Oomycota</taxon>
        <taxon>Saprolegniomycetes</taxon>
        <taxon>Saprolegniales</taxon>
        <taxon>Verrucalvaceae</taxon>
        <taxon>Aphanomyces</taxon>
    </lineage>
</organism>
<dbReference type="InterPro" id="IPR032350">
    <property type="entry name" value="Nbr1_FW"/>
</dbReference>
<protein>
    <recommendedName>
        <fullName evidence="7">UBA domain-containing protein</fullName>
    </recommendedName>
</protein>
<reference evidence="8 9" key="1">
    <citation type="submission" date="2019-07" db="EMBL/GenBank/DDBJ databases">
        <title>Genomics analysis of Aphanomyces spp. identifies a new class of oomycete effector associated with host adaptation.</title>
        <authorList>
            <person name="Gaulin E."/>
        </authorList>
    </citation>
    <scope>NUCLEOTIDE SEQUENCE [LARGE SCALE GENOMIC DNA]</scope>
    <source>
        <strain evidence="8 9">ATCC 201684</strain>
    </source>
</reference>
<gene>
    <name evidence="8" type="ORF">Ae201684_011121</name>
</gene>
<dbReference type="Proteomes" id="UP000481153">
    <property type="component" value="Unassembled WGS sequence"/>
</dbReference>
<feature type="coiled-coil region" evidence="6">
    <location>
        <begin position="303"/>
        <end position="337"/>
    </location>
</feature>
<evidence type="ECO:0000256" key="4">
    <source>
        <dbReference type="ARBA" id="ARBA00022833"/>
    </source>
</evidence>
<evidence type="ECO:0000256" key="5">
    <source>
        <dbReference type="ARBA" id="ARBA00023329"/>
    </source>
</evidence>
<comment type="subcellular location">
    <subcellularLocation>
        <location evidence="1">Cytoplasmic vesicle</location>
        <location evidence="1">Autophagosome</location>
    </subcellularLocation>
</comment>
<proteinExistence type="predicted"/>
<dbReference type="GO" id="GO:0005776">
    <property type="term" value="C:autophagosome"/>
    <property type="evidence" value="ECO:0007669"/>
    <property type="project" value="UniProtKB-SubCell"/>
</dbReference>
<sequence>MGITTLKLLHKEAQDMRRVKVSDLLQTIGKTQSSSENAIFSFDELKRYTLDHAFPALKTSDVYFYYLDDENEQVRITNDAELKEGVRLMESEGSIFKLVISGKRQTVENDAAVTFESECSMALFVDLSRLLEKWECAPEQSQMKKDMSALLHESGVQATLIEMMADPKFSNSFENVSQMIKSGGSVLQGVASMFAAGKVQEIASALIEKCPHVKELIENIMHALQVQVHAVTKAASSAAMDQPLPPLPENPFIVSRGLEFVTGQFFTDISSLTNDQAGEVMFNCGVTDEQVRGLSRESRIRWIAETIIKLQQVNQALKEAKEKKEQEEKEVNTHGIMDADDVDNKPSAGFVGDVSFPDGSTIRAGDTFVKTWRLKNDGKTRWPAKSRLVCVGGDHLEVGEDFVSVPIVPPGKMIDVSVEMRAPNKAARYTGYWRLCTADGKRYGHRLWVDILVVGKPEVVKSEPKAPKPTNEVHVPSPPAVVETKASPVVSIPAPAPVAAPAPVVAPTPVVVPAPVVAPTPEAAPAPAVAVPAPAPVVVTPAPVVEATPWQNELDSLESMGFSDRALNLELLKNYKGDVSLALNHLLQ</sequence>
<dbReference type="SUPFAM" id="SSF54277">
    <property type="entry name" value="CAD &amp; PB1 domains"/>
    <property type="match status" value="1"/>
</dbReference>
<feature type="domain" description="UBA" evidence="7">
    <location>
        <begin position="548"/>
        <end position="588"/>
    </location>
</feature>
<dbReference type="CDD" id="cd14947">
    <property type="entry name" value="NBR1_like"/>
    <property type="match status" value="1"/>
</dbReference>
<evidence type="ECO:0000313" key="8">
    <source>
        <dbReference type="EMBL" id="KAF0731823.1"/>
    </source>
</evidence>
<dbReference type="CDD" id="cd14319">
    <property type="entry name" value="UBA_NBR1"/>
    <property type="match status" value="1"/>
</dbReference>
<name>A0A6G0WW99_9STRA</name>